<dbReference type="Proteomes" id="UP000002051">
    <property type="component" value="Chromosome 8"/>
</dbReference>
<name>A0A072U375_MEDTR</name>
<reference evidence="2" key="3">
    <citation type="submission" date="2015-04" db="UniProtKB">
        <authorList>
            <consortium name="EnsemblPlants"/>
        </authorList>
    </citation>
    <scope>IDENTIFICATION</scope>
    <source>
        <strain evidence="2">cv. Jemalong A17</strain>
    </source>
</reference>
<dbReference type="EMBL" id="CM001224">
    <property type="protein sequence ID" value="KEH20265.1"/>
    <property type="molecule type" value="Genomic_DNA"/>
</dbReference>
<sequence length="137" mass="15446">MAAKHNPMKILSAMEIEDEMKKGLCFVCDEPFILDHAKSISFVVVEMDEENDTHFSKKFQPEASSEEGLKHFTSLLKTHYKTNVYSLSLVLSICFNTLAMTHGKQVHGIIVPYGFVGNKNWAMSYKAVVDNDSRING</sequence>
<dbReference type="EnsemblPlants" id="KEH20265">
    <property type="protein sequence ID" value="KEH20265"/>
    <property type="gene ID" value="MTR_8g070850"/>
</dbReference>
<dbReference type="HOGENOM" id="CLU_1868190_0_0_1"/>
<evidence type="ECO:0000313" key="3">
    <source>
        <dbReference type="Proteomes" id="UP000002051"/>
    </source>
</evidence>
<reference evidence="1 3" key="2">
    <citation type="journal article" date="2014" name="BMC Genomics">
        <title>An improved genome release (version Mt4.0) for the model legume Medicago truncatula.</title>
        <authorList>
            <person name="Tang H."/>
            <person name="Krishnakumar V."/>
            <person name="Bidwell S."/>
            <person name="Rosen B."/>
            <person name="Chan A."/>
            <person name="Zhou S."/>
            <person name="Gentzbittel L."/>
            <person name="Childs K.L."/>
            <person name="Yandell M."/>
            <person name="Gundlach H."/>
            <person name="Mayer K.F."/>
            <person name="Schwartz D.C."/>
            <person name="Town C.D."/>
        </authorList>
    </citation>
    <scope>GENOME REANNOTATION</scope>
    <source>
        <strain evidence="1">A17</strain>
        <strain evidence="2 3">cv. Jemalong A17</strain>
    </source>
</reference>
<proteinExistence type="predicted"/>
<accession>A0A072U375</accession>
<organism evidence="1 3">
    <name type="scientific">Medicago truncatula</name>
    <name type="common">Barrel medic</name>
    <name type="synonym">Medicago tribuloides</name>
    <dbReference type="NCBI Taxonomy" id="3880"/>
    <lineage>
        <taxon>Eukaryota</taxon>
        <taxon>Viridiplantae</taxon>
        <taxon>Streptophyta</taxon>
        <taxon>Embryophyta</taxon>
        <taxon>Tracheophyta</taxon>
        <taxon>Spermatophyta</taxon>
        <taxon>Magnoliopsida</taxon>
        <taxon>eudicotyledons</taxon>
        <taxon>Gunneridae</taxon>
        <taxon>Pentapetalae</taxon>
        <taxon>rosids</taxon>
        <taxon>fabids</taxon>
        <taxon>Fabales</taxon>
        <taxon>Fabaceae</taxon>
        <taxon>Papilionoideae</taxon>
        <taxon>50 kb inversion clade</taxon>
        <taxon>NPAAA clade</taxon>
        <taxon>Hologalegina</taxon>
        <taxon>IRL clade</taxon>
        <taxon>Trifolieae</taxon>
        <taxon>Medicago</taxon>
    </lineage>
</organism>
<protein>
    <submittedName>
        <fullName evidence="1 2">Uncharacterized protein</fullName>
    </submittedName>
</protein>
<evidence type="ECO:0000313" key="1">
    <source>
        <dbReference type="EMBL" id="KEH20265.1"/>
    </source>
</evidence>
<evidence type="ECO:0000313" key="2">
    <source>
        <dbReference type="EnsemblPlants" id="KEH20265"/>
    </source>
</evidence>
<gene>
    <name evidence="1" type="ordered locus">MTR_8g070850</name>
</gene>
<keyword evidence="3" id="KW-1185">Reference proteome</keyword>
<reference evidence="1 3" key="1">
    <citation type="journal article" date="2011" name="Nature">
        <title>The Medicago genome provides insight into the evolution of rhizobial symbioses.</title>
        <authorList>
            <person name="Young N.D."/>
            <person name="Debelle F."/>
            <person name="Oldroyd G.E."/>
            <person name="Geurts R."/>
            <person name="Cannon S.B."/>
            <person name="Udvardi M.K."/>
            <person name="Benedito V.A."/>
            <person name="Mayer K.F."/>
            <person name="Gouzy J."/>
            <person name="Schoof H."/>
            <person name="Van de Peer Y."/>
            <person name="Proost S."/>
            <person name="Cook D.R."/>
            <person name="Meyers B.C."/>
            <person name="Spannagl M."/>
            <person name="Cheung F."/>
            <person name="De Mita S."/>
            <person name="Krishnakumar V."/>
            <person name="Gundlach H."/>
            <person name="Zhou S."/>
            <person name="Mudge J."/>
            <person name="Bharti A.K."/>
            <person name="Murray J.D."/>
            <person name="Naoumkina M.A."/>
            <person name="Rosen B."/>
            <person name="Silverstein K.A."/>
            <person name="Tang H."/>
            <person name="Rombauts S."/>
            <person name="Zhao P.X."/>
            <person name="Zhou P."/>
            <person name="Barbe V."/>
            <person name="Bardou P."/>
            <person name="Bechner M."/>
            <person name="Bellec A."/>
            <person name="Berger A."/>
            <person name="Berges H."/>
            <person name="Bidwell S."/>
            <person name="Bisseling T."/>
            <person name="Choisne N."/>
            <person name="Couloux A."/>
            <person name="Denny R."/>
            <person name="Deshpande S."/>
            <person name="Dai X."/>
            <person name="Doyle J.J."/>
            <person name="Dudez A.M."/>
            <person name="Farmer A.D."/>
            <person name="Fouteau S."/>
            <person name="Franken C."/>
            <person name="Gibelin C."/>
            <person name="Gish J."/>
            <person name="Goldstein S."/>
            <person name="Gonzalez A.J."/>
            <person name="Green P.J."/>
            <person name="Hallab A."/>
            <person name="Hartog M."/>
            <person name="Hua A."/>
            <person name="Humphray S.J."/>
            <person name="Jeong D.H."/>
            <person name="Jing Y."/>
            <person name="Jocker A."/>
            <person name="Kenton S.M."/>
            <person name="Kim D.J."/>
            <person name="Klee K."/>
            <person name="Lai H."/>
            <person name="Lang C."/>
            <person name="Lin S."/>
            <person name="Macmil S.L."/>
            <person name="Magdelenat G."/>
            <person name="Matthews L."/>
            <person name="McCorrison J."/>
            <person name="Monaghan E.L."/>
            <person name="Mun J.H."/>
            <person name="Najar F.Z."/>
            <person name="Nicholson C."/>
            <person name="Noirot C."/>
            <person name="O'Bleness M."/>
            <person name="Paule C.R."/>
            <person name="Poulain J."/>
            <person name="Prion F."/>
            <person name="Qin B."/>
            <person name="Qu C."/>
            <person name="Retzel E.F."/>
            <person name="Riddle C."/>
            <person name="Sallet E."/>
            <person name="Samain S."/>
            <person name="Samson N."/>
            <person name="Sanders I."/>
            <person name="Saurat O."/>
            <person name="Scarpelli C."/>
            <person name="Schiex T."/>
            <person name="Segurens B."/>
            <person name="Severin A.J."/>
            <person name="Sherrier D.J."/>
            <person name="Shi R."/>
            <person name="Sims S."/>
            <person name="Singer S.R."/>
            <person name="Sinharoy S."/>
            <person name="Sterck L."/>
            <person name="Viollet A."/>
            <person name="Wang B.B."/>
            <person name="Wang K."/>
            <person name="Wang M."/>
            <person name="Wang X."/>
            <person name="Warfsmann J."/>
            <person name="Weissenbach J."/>
            <person name="White D.D."/>
            <person name="White J.D."/>
            <person name="Wiley G.B."/>
            <person name="Wincker P."/>
            <person name="Xing Y."/>
            <person name="Yang L."/>
            <person name="Yao Z."/>
            <person name="Ying F."/>
            <person name="Zhai J."/>
            <person name="Zhou L."/>
            <person name="Zuber A."/>
            <person name="Denarie J."/>
            <person name="Dixon R.A."/>
            <person name="May G.D."/>
            <person name="Schwartz D.C."/>
            <person name="Rogers J."/>
            <person name="Quetier F."/>
            <person name="Town C.D."/>
            <person name="Roe B.A."/>
        </authorList>
    </citation>
    <scope>NUCLEOTIDE SEQUENCE [LARGE SCALE GENOMIC DNA]</scope>
    <source>
        <strain evidence="1">A17</strain>
        <strain evidence="2 3">cv. Jemalong A17</strain>
    </source>
</reference>
<dbReference type="AlphaFoldDB" id="A0A072U375"/>